<keyword evidence="7" id="KW-0055">Arginine biosynthesis</keyword>
<sequence>MSYLADLGEIYLAPNYEREPIIFVRGEGTRLFTDKGEEYLDFTAGIAVCNLGHAHPQLVQVLKEQAECLWHTSNLYYTEPQVRLAKKLVELSFGDKVFFANSGTEAVEAALKLARRWAYQNFGGSKYKFISLKNSFHGRTLGSLSVTGQPKYWEGFEPLVPGVVFVEPNDLQELKETFDETVCAIIMEPIQGEGGVYPLTQEFIAQAKELCQKYSALLIFDEIQTGLGRTGRLFAYEHYGIEPDVMCLAKALANGLPLSAMIAKKEVIDFLTPGSHASTFGGNPIACAVGCKVVEMISDPTFLEEVELKGKVIMEKLRAYQEEYPGLIKQVRGKGLLIGIEFAIEVKPIYQELLKRRILTTTPKPNVLRLSPPLIINYREIDYFMIQLEEILKDIKT</sequence>
<dbReference type="GO" id="GO:0030170">
    <property type="term" value="F:pyridoxal phosphate binding"/>
    <property type="evidence" value="ECO:0007669"/>
    <property type="project" value="InterPro"/>
</dbReference>
<dbReference type="AlphaFoldDB" id="A0A075X0X9"/>
<dbReference type="InterPro" id="IPR050103">
    <property type="entry name" value="Class-III_PLP-dep_AT"/>
</dbReference>
<feature type="binding site" evidence="7">
    <location>
        <position position="136"/>
    </location>
    <ligand>
        <name>pyridoxal 5'-phosphate</name>
        <dbReference type="ChEBI" id="CHEBI:597326"/>
    </ligand>
</feature>
<keyword evidence="5" id="KW-0670">Pyruvate</keyword>
<dbReference type="InterPro" id="IPR015422">
    <property type="entry name" value="PyrdxlP-dep_Trfase_small"/>
</dbReference>
<comment type="miscellaneous">
    <text evidence="7">May also have succinyldiaminopimelate aminotransferase activity, thus carrying out the corresponding step in lysine biosynthesis.</text>
</comment>
<dbReference type="RefSeq" id="WP_051754597.1">
    <property type="nucleotide sequence ID" value="NZ_CP008796.1"/>
</dbReference>
<keyword evidence="9" id="KW-1185">Reference proteome</keyword>
<comment type="subcellular location">
    <subcellularLocation>
        <location evidence="7">Cytoplasm</location>
    </subcellularLocation>
</comment>
<dbReference type="PaxDb" id="289377-HL41_08200"/>
<dbReference type="EC" id="2.6.1.11" evidence="7"/>
<dbReference type="NCBIfam" id="NF002325">
    <property type="entry name" value="PRK01278.1"/>
    <property type="match status" value="1"/>
</dbReference>
<comment type="catalytic activity">
    <reaction evidence="7">
        <text>N(2)-acetyl-L-ornithine + 2-oxoglutarate = N-acetyl-L-glutamate 5-semialdehyde + L-glutamate</text>
        <dbReference type="Rhea" id="RHEA:18049"/>
        <dbReference type="ChEBI" id="CHEBI:16810"/>
        <dbReference type="ChEBI" id="CHEBI:29123"/>
        <dbReference type="ChEBI" id="CHEBI:29985"/>
        <dbReference type="ChEBI" id="CHEBI:57805"/>
        <dbReference type="EC" id="2.6.1.11"/>
    </reaction>
</comment>
<evidence type="ECO:0000313" key="9">
    <source>
        <dbReference type="Proteomes" id="UP000028481"/>
    </source>
</evidence>
<accession>A0A075X0X9</accession>
<evidence type="ECO:0000256" key="6">
    <source>
        <dbReference type="ARBA" id="ARBA00052998"/>
    </source>
</evidence>
<dbReference type="PROSITE" id="PS00600">
    <property type="entry name" value="AA_TRANSFER_CLASS_3"/>
    <property type="match status" value="1"/>
</dbReference>
<dbReference type="PANTHER" id="PTHR11986:SF79">
    <property type="entry name" value="ACETYLORNITHINE AMINOTRANSFERASE, MITOCHONDRIAL"/>
    <property type="match status" value="1"/>
</dbReference>
<dbReference type="SUPFAM" id="SSF53383">
    <property type="entry name" value="PLP-dependent transferases"/>
    <property type="match status" value="1"/>
</dbReference>
<feature type="binding site" evidence="7">
    <location>
        <position position="278"/>
    </location>
    <ligand>
        <name>N(2)-acetyl-L-ornithine</name>
        <dbReference type="ChEBI" id="CHEBI:57805"/>
    </ligand>
</feature>
<dbReference type="GO" id="GO:0006526">
    <property type="term" value="P:L-arginine biosynthetic process"/>
    <property type="evidence" value="ECO:0007669"/>
    <property type="project" value="UniProtKB-UniRule"/>
</dbReference>
<evidence type="ECO:0000256" key="1">
    <source>
        <dbReference type="ARBA" id="ARBA00022576"/>
    </source>
</evidence>
<dbReference type="GO" id="GO:0031299">
    <property type="term" value="F:taurine-pyruvate aminotransferase activity"/>
    <property type="evidence" value="ECO:0007669"/>
    <property type="project" value="UniProtKB-EC"/>
</dbReference>
<evidence type="ECO:0000256" key="2">
    <source>
        <dbReference type="ARBA" id="ARBA00022605"/>
    </source>
</evidence>
<protein>
    <recommendedName>
        <fullName evidence="7">Acetylornithine aminotransferase</fullName>
        <shortName evidence="7">ACOAT</shortName>
        <ecNumber evidence="7">2.6.1.11</ecNumber>
    </recommendedName>
</protein>
<dbReference type="Proteomes" id="UP000028481">
    <property type="component" value="Chromosome"/>
</dbReference>
<dbReference type="PIRSF" id="PIRSF000521">
    <property type="entry name" value="Transaminase_4ab_Lys_Orn"/>
    <property type="match status" value="1"/>
</dbReference>
<proteinExistence type="inferred from homology"/>
<dbReference type="UniPathway" id="UPA00068">
    <property type="reaction ID" value="UER00109"/>
</dbReference>
<keyword evidence="7" id="KW-0963">Cytoplasm</keyword>
<dbReference type="CDD" id="cd00610">
    <property type="entry name" value="OAT_like"/>
    <property type="match status" value="1"/>
</dbReference>
<keyword evidence="4 7" id="KW-0663">Pyridoxal phosphate</keyword>
<dbReference type="GO" id="GO:0005737">
    <property type="term" value="C:cytoplasm"/>
    <property type="evidence" value="ECO:0007669"/>
    <property type="project" value="UniProtKB-SubCell"/>
</dbReference>
<dbReference type="STRING" id="289377.HL41_08200"/>
<dbReference type="InterPro" id="IPR005814">
    <property type="entry name" value="Aminotrans_3"/>
</dbReference>
<evidence type="ECO:0000256" key="4">
    <source>
        <dbReference type="ARBA" id="ARBA00022898"/>
    </source>
</evidence>
<reference evidence="8 9" key="1">
    <citation type="journal article" date="2015" name="Genome Announc.">
        <title>Genome Sequence of a Sulfate-Reducing Thermophilic Bacterium, Thermodesulfobacterium commune DSM 2178T (Phylum Thermodesulfobacteria).</title>
        <authorList>
            <person name="Bhatnagar S."/>
            <person name="Badger J.H."/>
            <person name="Madupu R."/>
            <person name="Khouri H.M."/>
            <person name="O'Connor E.M."/>
            <person name="Robb F.T."/>
            <person name="Ward N.L."/>
            <person name="Eisen J.A."/>
        </authorList>
    </citation>
    <scope>NUCLEOTIDE SEQUENCE [LARGE SCALE GENOMIC DNA]</scope>
    <source>
        <strain evidence="8 9">DSM 2178</strain>
    </source>
</reference>
<feature type="modified residue" description="N6-(pyridoxal phosphate)lysine" evidence="7">
    <location>
        <position position="250"/>
    </location>
</feature>
<dbReference type="Gene3D" id="3.40.640.10">
    <property type="entry name" value="Type I PLP-dependent aspartate aminotransferase-like (Major domain)"/>
    <property type="match status" value="1"/>
</dbReference>
<dbReference type="Pfam" id="PF00202">
    <property type="entry name" value="Aminotran_3"/>
    <property type="match status" value="1"/>
</dbReference>
<keyword evidence="1 7" id="KW-0032">Aminotransferase</keyword>
<dbReference type="eggNOG" id="COG4992">
    <property type="taxonomic scope" value="Bacteria"/>
</dbReference>
<organism evidence="8 9">
    <name type="scientific">Thermodesulfobacterium commune DSM 2178</name>
    <dbReference type="NCBI Taxonomy" id="289377"/>
    <lineage>
        <taxon>Bacteria</taxon>
        <taxon>Pseudomonadati</taxon>
        <taxon>Thermodesulfobacteriota</taxon>
        <taxon>Thermodesulfobacteria</taxon>
        <taxon>Thermodesulfobacteriales</taxon>
        <taxon>Thermodesulfobacteriaceae</taxon>
        <taxon>Thermodesulfobacterium</taxon>
    </lineage>
</organism>
<dbReference type="InterPro" id="IPR004636">
    <property type="entry name" value="AcOrn/SuccOrn_fam"/>
</dbReference>
<feature type="binding site" evidence="7">
    <location>
        <position position="139"/>
    </location>
    <ligand>
        <name>N(2)-acetyl-L-ornithine</name>
        <dbReference type="ChEBI" id="CHEBI:57805"/>
    </ligand>
</feature>
<dbReference type="InterPro" id="IPR015421">
    <property type="entry name" value="PyrdxlP-dep_Trfase_major"/>
</dbReference>
<comment type="cofactor">
    <cofactor evidence="7">
        <name>pyridoxal 5'-phosphate</name>
        <dbReference type="ChEBI" id="CHEBI:597326"/>
    </cofactor>
    <text evidence="7">Binds 1 pyridoxal phosphate per subunit.</text>
</comment>
<gene>
    <name evidence="7" type="primary">argD</name>
    <name evidence="8" type="ORF">HL41_08200</name>
</gene>
<dbReference type="Gene3D" id="3.90.1150.10">
    <property type="entry name" value="Aspartate Aminotransferase, domain 1"/>
    <property type="match status" value="1"/>
</dbReference>
<comment type="catalytic activity">
    <reaction evidence="6">
        <text>taurine + pyruvate = sulfoacetaldehyde + L-alanine</text>
        <dbReference type="Rhea" id="RHEA:10420"/>
        <dbReference type="ChEBI" id="CHEBI:15361"/>
        <dbReference type="ChEBI" id="CHEBI:57972"/>
        <dbReference type="ChEBI" id="CHEBI:58246"/>
        <dbReference type="ChEBI" id="CHEBI:507393"/>
        <dbReference type="EC" id="2.6.1.77"/>
    </reaction>
    <physiologicalReaction direction="left-to-right" evidence="6">
        <dbReference type="Rhea" id="RHEA:10421"/>
    </physiologicalReaction>
</comment>
<dbReference type="InterPro" id="IPR015424">
    <property type="entry name" value="PyrdxlP-dep_Trfase"/>
</dbReference>
<feature type="binding site" evidence="7">
    <location>
        <begin position="103"/>
        <end position="104"/>
    </location>
    <ligand>
        <name>pyridoxal 5'-phosphate</name>
        <dbReference type="ChEBI" id="CHEBI:597326"/>
    </ligand>
</feature>
<keyword evidence="2 7" id="KW-0028">Amino-acid biosynthesis</keyword>
<feature type="binding site" evidence="7">
    <location>
        <position position="279"/>
    </location>
    <ligand>
        <name>pyridoxal 5'-phosphate</name>
        <dbReference type="ChEBI" id="CHEBI:597326"/>
    </ligand>
</feature>
<dbReference type="FunFam" id="3.40.640.10:FF:000004">
    <property type="entry name" value="Acetylornithine aminotransferase"/>
    <property type="match status" value="1"/>
</dbReference>
<comment type="subunit">
    <text evidence="7">Homodimer.</text>
</comment>
<dbReference type="HOGENOM" id="CLU_016922_10_1_0"/>
<dbReference type="HAMAP" id="MF_01107">
    <property type="entry name" value="ArgD_aminotrans_3"/>
    <property type="match status" value="1"/>
</dbReference>
<feature type="binding site" evidence="7">
    <location>
        <begin position="221"/>
        <end position="224"/>
    </location>
    <ligand>
        <name>pyridoxal 5'-phosphate</name>
        <dbReference type="ChEBI" id="CHEBI:597326"/>
    </ligand>
</feature>
<evidence type="ECO:0000256" key="3">
    <source>
        <dbReference type="ARBA" id="ARBA00022679"/>
    </source>
</evidence>
<comment type="pathway">
    <text evidence="7">Amino-acid biosynthesis; L-arginine biosynthesis; N(2)-acetyl-L-ornithine from L-glutamate: step 4/4.</text>
</comment>
<dbReference type="OrthoDB" id="9801052at2"/>
<dbReference type="PANTHER" id="PTHR11986">
    <property type="entry name" value="AMINOTRANSFERASE CLASS III"/>
    <property type="match status" value="1"/>
</dbReference>
<dbReference type="KEGG" id="tcm:HL41_08200"/>
<comment type="similarity">
    <text evidence="7">Belongs to the class-III pyridoxal-phosphate-dependent aminotransferase family. ArgD subfamily.</text>
</comment>
<keyword evidence="3 7" id="KW-0808">Transferase</keyword>
<dbReference type="EMBL" id="CP008796">
    <property type="protein sequence ID" value="AIH04637.1"/>
    <property type="molecule type" value="Genomic_DNA"/>
</dbReference>
<name>A0A075X0X9_9BACT</name>
<dbReference type="InterPro" id="IPR049704">
    <property type="entry name" value="Aminotrans_3_PPA_site"/>
</dbReference>
<evidence type="ECO:0000313" key="8">
    <source>
        <dbReference type="EMBL" id="AIH04637.1"/>
    </source>
</evidence>
<dbReference type="GO" id="GO:0042802">
    <property type="term" value="F:identical protein binding"/>
    <property type="evidence" value="ECO:0007669"/>
    <property type="project" value="TreeGrafter"/>
</dbReference>
<dbReference type="GO" id="GO:0003992">
    <property type="term" value="F:N2-acetyl-L-ornithine:2-oxoglutarate 5-aminotransferase activity"/>
    <property type="evidence" value="ECO:0007669"/>
    <property type="project" value="UniProtKB-UniRule"/>
</dbReference>
<evidence type="ECO:0000256" key="5">
    <source>
        <dbReference type="ARBA" id="ARBA00023317"/>
    </source>
</evidence>
<dbReference type="NCBIfam" id="TIGR00707">
    <property type="entry name" value="argD"/>
    <property type="match status" value="1"/>
</dbReference>
<evidence type="ECO:0000256" key="7">
    <source>
        <dbReference type="HAMAP-Rule" id="MF_01107"/>
    </source>
</evidence>